<evidence type="ECO:0000256" key="2">
    <source>
        <dbReference type="ARBA" id="ARBA00023012"/>
    </source>
</evidence>
<comment type="caution">
    <text evidence="10">The sequence shown here is derived from an EMBL/GenBank/DDBJ whole genome shotgun (WGS) entry which is preliminary data.</text>
</comment>
<dbReference type="SUPFAM" id="SSF52172">
    <property type="entry name" value="CheY-like"/>
    <property type="match status" value="1"/>
</dbReference>
<dbReference type="GO" id="GO:0000976">
    <property type="term" value="F:transcription cis-regulatory region binding"/>
    <property type="evidence" value="ECO:0007669"/>
    <property type="project" value="TreeGrafter"/>
</dbReference>
<dbReference type="PANTHER" id="PTHR48111:SF4">
    <property type="entry name" value="DNA-BINDING DUAL TRANSCRIPTIONAL REGULATOR OMPR"/>
    <property type="match status" value="1"/>
</dbReference>
<evidence type="ECO:0000256" key="6">
    <source>
        <dbReference type="PROSITE-ProRule" id="PRU00169"/>
    </source>
</evidence>
<keyword evidence="5" id="KW-0804">Transcription</keyword>
<evidence type="ECO:0000256" key="5">
    <source>
        <dbReference type="ARBA" id="ARBA00023163"/>
    </source>
</evidence>
<evidence type="ECO:0000256" key="1">
    <source>
        <dbReference type="ARBA" id="ARBA00022553"/>
    </source>
</evidence>
<keyword evidence="1 6" id="KW-0597">Phosphoprotein</keyword>
<dbReference type="GO" id="GO:0006355">
    <property type="term" value="P:regulation of DNA-templated transcription"/>
    <property type="evidence" value="ECO:0007669"/>
    <property type="project" value="InterPro"/>
</dbReference>
<feature type="modified residue" description="4-aspartylphosphate" evidence="6">
    <location>
        <position position="64"/>
    </location>
</feature>
<dbReference type="Gene3D" id="3.40.50.2300">
    <property type="match status" value="1"/>
</dbReference>
<dbReference type="InterPro" id="IPR016032">
    <property type="entry name" value="Sig_transdc_resp-reg_C-effctor"/>
</dbReference>
<dbReference type="SMART" id="SM00862">
    <property type="entry name" value="Trans_reg_C"/>
    <property type="match status" value="1"/>
</dbReference>
<organism evidence="10 11">
    <name type="scientific">Parasedimentitalea maritima</name>
    <dbReference type="NCBI Taxonomy" id="2578117"/>
    <lineage>
        <taxon>Bacteria</taxon>
        <taxon>Pseudomonadati</taxon>
        <taxon>Pseudomonadota</taxon>
        <taxon>Alphaproteobacteria</taxon>
        <taxon>Rhodobacterales</taxon>
        <taxon>Paracoccaceae</taxon>
        <taxon>Parasedimentitalea</taxon>
    </lineage>
</organism>
<dbReference type="Pfam" id="PF00486">
    <property type="entry name" value="Trans_reg_C"/>
    <property type="match status" value="1"/>
</dbReference>
<dbReference type="SUPFAM" id="SSF46894">
    <property type="entry name" value="C-terminal effector domain of the bipartite response regulators"/>
    <property type="match status" value="1"/>
</dbReference>
<dbReference type="AlphaFoldDB" id="A0A6A4R990"/>
<feature type="domain" description="OmpR/PhoB-type" evidence="9">
    <location>
        <begin position="141"/>
        <end position="241"/>
    </location>
</feature>
<proteinExistence type="predicted"/>
<keyword evidence="4 7" id="KW-0238">DNA-binding</keyword>
<evidence type="ECO:0000313" key="11">
    <source>
        <dbReference type="Proteomes" id="UP000441586"/>
    </source>
</evidence>
<feature type="domain" description="Response regulatory" evidence="8">
    <location>
        <begin position="16"/>
        <end position="128"/>
    </location>
</feature>
<sequence>MMTTEPPLGKTTILSHVHIIEDDSEISSLLSTYLTARGFDCTVSGSVEQAQKRPPDTFDIFIVDVMLPGDDGLSFCRWLRERSELPVIILSAVKGDTERIIGIELGADDYLEKPFNPRELLARMNALLRRAKGDAVSAPAAGQICFSGWALDFDRQKLHSPDALLVPLSSTEYQLMTAMISAAPAPVTREDIARHVLGVEIGPEDRRVDILISRLRKKLMAVDSTADFIRTVRNKGYLFCAEINGKS</sequence>
<gene>
    <name evidence="10" type="ORF">GP644_22890</name>
</gene>
<dbReference type="Gene3D" id="6.10.250.690">
    <property type="match status" value="1"/>
</dbReference>
<dbReference type="InterPro" id="IPR011006">
    <property type="entry name" value="CheY-like_superfamily"/>
</dbReference>
<dbReference type="SMART" id="SM00448">
    <property type="entry name" value="REC"/>
    <property type="match status" value="1"/>
</dbReference>
<dbReference type="InterPro" id="IPR001867">
    <property type="entry name" value="OmpR/PhoB-type_DNA-bd"/>
</dbReference>
<dbReference type="EMBL" id="WSFO01000023">
    <property type="protein sequence ID" value="KAE9625067.1"/>
    <property type="molecule type" value="Genomic_DNA"/>
</dbReference>
<dbReference type="PROSITE" id="PS51755">
    <property type="entry name" value="OMPR_PHOB"/>
    <property type="match status" value="1"/>
</dbReference>
<keyword evidence="3" id="KW-0805">Transcription regulation</keyword>
<accession>A0A6A4R990</accession>
<dbReference type="GO" id="GO:0000156">
    <property type="term" value="F:phosphorelay response regulator activity"/>
    <property type="evidence" value="ECO:0007669"/>
    <property type="project" value="TreeGrafter"/>
</dbReference>
<protein>
    <submittedName>
        <fullName evidence="10">Response regulator</fullName>
    </submittedName>
</protein>
<dbReference type="PANTHER" id="PTHR48111">
    <property type="entry name" value="REGULATOR OF RPOS"/>
    <property type="match status" value="1"/>
</dbReference>
<dbReference type="Gene3D" id="1.10.10.10">
    <property type="entry name" value="Winged helix-like DNA-binding domain superfamily/Winged helix DNA-binding domain"/>
    <property type="match status" value="1"/>
</dbReference>
<name>A0A6A4R990_9RHOB</name>
<keyword evidence="2" id="KW-0902">Two-component regulatory system</keyword>
<evidence type="ECO:0000259" key="8">
    <source>
        <dbReference type="PROSITE" id="PS50110"/>
    </source>
</evidence>
<evidence type="ECO:0000256" key="3">
    <source>
        <dbReference type="ARBA" id="ARBA00023015"/>
    </source>
</evidence>
<evidence type="ECO:0000313" key="10">
    <source>
        <dbReference type="EMBL" id="KAE9625067.1"/>
    </source>
</evidence>
<dbReference type="InterPro" id="IPR036388">
    <property type="entry name" value="WH-like_DNA-bd_sf"/>
</dbReference>
<dbReference type="Pfam" id="PF00072">
    <property type="entry name" value="Response_reg"/>
    <property type="match status" value="1"/>
</dbReference>
<evidence type="ECO:0000256" key="7">
    <source>
        <dbReference type="PROSITE-ProRule" id="PRU01091"/>
    </source>
</evidence>
<dbReference type="GO" id="GO:0032993">
    <property type="term" value="C:protein-DNA complex"/>
    <property type="evidence" value="ECO:0007669"/>
    <property type="project" value="TreeGrafter"/>
</dbReference>
<dbReference type="PROSITE" id="PS50110">
    <property type="entry name" value="RESPONSE_REGULATORY"/>
    <property type="match status" value="1"/>
</dbReference>
<dbReference type="Proteomes" id="UP000441586">
    <property type="component" value="Unassembled WGS sequence"/>
</dbReference>
<dbReference type="CDD" id="cd00383">
    <property type="entry name" value="trans_reg_C"/>
    <property type="match status" value="1"/>
</dbReference>
<dbReference type="InterPro" id="IPR001789">
    <property type="entry name" value="Sig_transdc_resp-reg_receiver"/>
</dbReference>
<feature type="DNA-binding region" description="OmpR/PhoB-type" evidence="7">
    <location>
        <begin position="141"/>
        <end position="241"/>
    </location>
</feature>
<evidence type="ECO:0000259" key="9">
    <source>
        <dbReference type="PROSITE" id="PS51755"/>
    </source>
</evidence>
<dbReference type="InterPro" id="IPR039420">
    <property type="entry name" value="WalR-like"/>
</dbReference>
<evidence type="ECO:0000256" key="4">
    <source>
        <dbReference type="ARBA" id="ARBA00023125"/>
    </source>
</evidence>
<reference evidence="10 11" key="1">
    <citation type="submission" date="2019-12" db="EMBL/GenBank/DDBJ databases">
        <authorList>
            <person name="Zhang Y.-J."/>
        </authorList>
    </citation>
    <scope>NUCLEOTIDE SEQUENCE [LARGE SCALE GENOMIC DNA]</scope>
    <source>
        <strain evidence="10 11">H18S-6</strain>
    </source>
</reference>
<dbReference type="GO" id="GO:0005829">
    <property type="term" value="C:cytosol"/>
    <property type="evidence" value="ECO:0007669"/>
    <property type="project" value="TreeGrafter"/>
</dbReference>